<name>A0A1B7T9V0_9ASCO</name>
<protein>
    <submittedName>
        <fullName evidence="1">Uncharacterized protein</fullName>
    </submittedName>
</protein>
<gene>
    <name evidence="1" type="ORF">HANVADRAFT_12062</name>
</gene>
<dbReference type="EMBL" id="LXPE01000088">
    <property type="protein sequence ID" value="OBA25487.1"/>
    <property type="molecule type" value="Genomic_DNA"/>
</dbReference>
<feature type="non-terminal residue" evidence="1">
    <location>
        <position position="84"/>
    </location>
</feature>
<accession>A0A1B7T9V0</accession>
<comment type="caution">
    <text evidence="1">The sequence shown here is derived from an EMBL/GenBank/DDBJ whole genome shotgun (WGS) entry which is preliminary data.</text>
</comment>
<reference evidence="2" key="1">
    <citation type="journal article" date="2016" name="Proc. Natl. Acad. Sci. U.S.A.">
        <title>Comparative genomics of biotechnologically important yeasts.</title>
        <authorList>
            <person name="Riley R."/>
            <person name="Haridas S."/>
            <person name="Wolfe K.H."/>
            <person name="Lopes M.R."/>
            <person name="Hittinger C.T."/>
            <person name="Goeker M."/>
            <person name="Salamov A.A."/>
            <person name="Wisecaver J.H."/>
            <person name="Long T.M."/>
            <person name="Calvey C.H."/>
            <person name="Aerts A.L."/>
            <person name="Barry K.W."/>
            <person name="Choi C."/>
            <person name="Clum A."/>
            <person name="Coughlan A.Y."/>
            <person name="Deshpande S."/>
            <person name="Douglass A.P."/>
            <person name="Hanson S.J."/>
            <person name="Klenk H.-P."/>
            <person name="LaButti K.M."/>
            <person name="Lapidus A."/>
            <person name="Lindquist E.A."/>
            <person name="Lipzen A.M."/>
            <person name="Meier-Kolthoff J.P."/>
            <person name="Ohm R.A."/>
            <person name="Otillar R.P."/>
            <person name="Pangilinan J.L."/>
            <person name="Peng Y."/>
            <person name="Rokas A."/>
            <person name="Rosa C.A."/>
            <person name="Scheuner C."/>
            <person name="Sibirny A.A."/>
            <person name="Slot J.C."/>
            <person name="Stielow J.B."/>
            <person name="Sun H."/>
            <person name="Kurtzman C.P."/>
            <person name="Blackwell M."/>
            <person name="Grigoriev I.V."/>
            <person name="Jeffries T.W."/>
        </authorList>
    </citation>
    <scope>NUCLEOTIDE SEQUENCE [LARGE SCALE GENOMIC DNA]</scope>
    <source>
        <strain evidence="2">NRRL Y-1626</strain>
    </source>
</reference>
<dbReference type="OrthoDB" id="4036630at2759"/>
<evidence type="ECO:0000313" key="1">
    <source>
        <dbReference type="EMBL" id="OBA25487.1"/>
    </source>
</evidence>
<keyword evidence="2" id="KW-1185">Reference proteome</keyword>
<sequence>LYYVATPDPVSTTTSFQLWDGSSTSTYATSYRTVTGEDGKETIDLTYYVETPSHVSTTTIPWTGSEVTTSTSYITTTGTDGVAT</sequence>
<dbReference type="AlphaFoldDB" id="A0A1B7T9V0"/>
<proteinExistence type="predicted"/>
<feature type="non-terminal residue" evidence="1">
    <location>
        <position position="1"/>
    </location>
</feature>
<dbReference type="InterPro" id="IPR001389">
    <property type="entry name" value="Flocculin"/>
</dbReference>
<organism evidence="1 2">
    <name type="scientific">Hanseniaspora valbyensis NRRL Y-1626</name>
    <dbReference type="NCBI Taxonomy" id="766949"/>
    <lineage>
        <taxon>Eukaryota</taxon>
        <taxon>Fungi</taxon>
        <taxon>Dikarya</taxon>
        <taxon>Ascomycota</taxon>
        <taxon>Saccharomycotina</taxon>
        <taxon>Saccharomycetes</taxon>
        <taxon>Saccharomycodales</taxon>
        <taxon>Saccharomycodaceae</taxon>
        <taxon>Hanseniaspora</taxon>
    </lineage>
</organism>
<evidence type="ECO:0000313" key="2">
    <source>
        <dbReference type="Proteomes" id="UP000092321"/>
    </source>
</evidence>
<dbReference type="GO" id="GO:0000128">
    <property type="term" value="P:flocculation"/>
    <property type="evidence" value="ECO:0007669"/>
    <property type="project" value="InterPro"/>
</dbReference>
<dbReference type="Pfam" id="PF00624">
    <property type="entry name" value="Flocculin"/>
    <property type="match status" value="1"/>
</dbReference>
<dbReference type="Proteomes" id="UP000092321">
    <property type="component" value="Unassembled WGS sequence"/>
</dbReference>